<dbReference type="AlphaFoldDB" id="A0A2W5TKW8"/>
<name>A0A2W5TKW8_ACIJO</name>
<dbReference type="EMBL" id="QFQJ01000081">
    <property type="protein sequence ID" value="PZQ86720.1"/>
    <property type="molecule type" value="Genomic_DNA"/>
</dbReference>
<evidence type="ECO:0000313" key="2">
    <source>
        <dbReference type="Proteomes" id="UP000249282"/>
    </source>
</evidence>
<sequence length="71" mass="7918">MQTINLLRRTFKIGSAIVDDPVPGLPLETAQQILSATYPQVRWTTLYETDGLLVGNTLQYEFLIPPVKTNG</sequence>
<protein>
    <recommendedName>
        <fullName evidence="3">PRTRC system protein C</fullName>
    </recommendedName>
</protein>
<accession>A0A2W5TKW8</accession>
<gene>
    <name evidence="1" type="ORF">DI542_13330</name>
</gene>
<dbReference type="Proteomes" id="UP000249282">
    <property type="component" value="Unassembled WGS sequence"/>
</dbReference>
<comment type="caution">
    <text evidence="1">The sequence shown here is derived from an EMBL/GenBank/DDBJ whole genome shotgun (WGS) entry which is preliminary data.</text>
</comment>
<proteinExistence type="predicted"/>
<organism evidence="1 2">
    <name type="scientific">Acinetobacter johnsonii</name>
    <dbReference type="NCBI Taxonomy" id="40214"/>
    <lineage>
        <taxon>Bacteria</taxon>
        <taxon>Pseudomonadati</taxon>
        <taxon>Pseudomonadota</taxon>
        <taxon>Gammaproteobacteria</taxon>
        <taxon>Moraxellales</taxon>
        <taxon>Moraxellaceae</taxon>
        <taxon>Acinetobacter</taxon>
    </lineage>
</organism>
<evidence type="ECO:0000313" key="1">
    <source>
        <dbReference type="EMBL" id="PZQ86720.1"/>
    </source>
</evidence>
<reference evidence="1 2" key="1">
    <citation type="submission" date="2017-11" db="EMBL/GenBank/DDBJ databases">
        <title>Infants hospitalized years apart are colonized by the same room-sourced microbial strains.</title>
        <authorList>
            <person name="Brooks B."/>
            <person name="Olm M.R."/>
            <person name="Firek B.A."/>
            <person name="Baker R."/>
            <person name="Thomas B.C."/>
            <person name="Morowitz M.J."/>
            <person name="Banfield J.F."/>
        </authorList>
    </citation>
    <scope>NUCLEOTIDE SEQUENCE [LARGE SCALE GENOMIC DNA]</scope>
    <source>
        <strain evidence="1">S2_003_000_R3_20</strain>
    </source>
</reference>
<evidence type="ECO:0008006" key="3">
    <source>
        <dbReference type="Google" id="ProtNLM"/>
    </source>
</evidence>